<comment type="caution">
    <text evidence="2">The sequence shown here is derived from an EMBL/GenBank/DDBJ whole genome shotgun (WGS) entry which is preliminary data.</text>
</comment>
<evidence type="ECO:0000313" key="3">
    <source>
        <dbReference type="Proteomes" id="UP001162031"/>
    </source>
</evidence>
<dbReference type="PROSITE" id="PS51112">
    <property type="entry name" value="AMMECR1"/>
    <property type="match status" value="1"/>
</dbReference>
<dbReference type="Pfam" id="PF01871">
    <property type="entry name" value="AMMECR1"/>
    <property type="match status" value="1"/>
</dbReference>
<dbReference type="InterPro" id="IPR036071">
    <property type="entry name" value="AMMECR1_dom_sf"/>
</dbReference>
<evidence type="ECO:0000259" key="1">
    <source>
        <dbReference type="PROSITE" id="PS51112"/>
    </source>
</evidence>
<dbReference type="Proteomes" id="UP001162031">
    <property type="component" value="Unassembled WGS sequence"/>
</dbReference>
<dbReference type="PANTHER" id="PTHR13016:SF0">
    <property type="entry name" value="AMME SYNDROME CANDIDATE GENE 1 PROTEIN"/>
    <property type="match status" value="1"/>
</dbReference>
<protein>
    <recommendedName>
        <fullName evidence="1">AMMECR1 domain-containing protein</fullName>
    </recommendedName>
</protein>
<evidence type="ECO:0000313" key="2">
    <source>
        <dbReference type="EMBL" id="CAI5708803.1"/>
    </source>
</evidence>
<reference evidence="2" key="1">
    <citation type="submission" date="2022-12" db="EMBL/GenBank/DDBJ databases">
        <authorList>
            <person name="Webb A."/>
        </authorList>
    </citation>
    <scope>NUCLEOTIDE SEQUENCE</scope>
    <source>
        <strain evidence="2">Hp1</strain>
    </source>
</reference>
<dbReference type="PANTHER" id="PTHR13016">
    <property type="entry name" value="AMMECR1 HOMOLOG"/>
    <property type="match status" value="1"/>
</dbReference>
<accession>A0AAV0SYD2</accession>
<dbReference type="NCBIfam" id="TIGR00296">
    <property type="entry name" value="TIGR00296 family protein"/>
    <property type="match status" value="1"/>
</dbReference>
<dbReference type="SUPFAM" id="SSF143447">
    <property type="entry name" value="AMMECR1-like"/>
    <property type="match status" value="1"/>
</dbReference>
<proteinExistence type="predicted"/>
<organism evidence="2 3">
    <name type="scientific">Hyaloperonospora brassicae</name>
    <name type="common">Brassica downy mildew</name>
    <name type="synonym">Peronospora brassicae</name>
    <dbReference type="NCBI Taxonomy" id="162125"/>
    <lineage>
        <taxon>Eukaryota</taxon>
        <taxon>Sar</taxon>
        <taxon>Stramenopiles</taxon>
        <taxon>Oomycota</taxon>
        <taxon>Peronosporomycetes</taxon>
        <taxon>Peronosporales</taxon>
        <taxon>Peronosporaceae</taxon>
        <taxon>Hyaloperonospora</taxon>
    </lineage>
</organism>
<feature type="domain" description="AMMECR1" evidence="1">
    <location>
        <begin position="1"/>
        <end position="190"/>
    </location>
</feature>
<dbReference type="InterPro" id="IPR027485">
    <property type="entry name" value="AMMECR1_N"/>
</dbReference>
<dbReference type="EMBL" id="CANTFL010000017">
    <property type="protein sequence ID" value="CAI5708803.1"/>
    <property type="molecule type" value="Genomic_DNA"/>
</dbReference>
<sequence length="197" mass="22691">MASAAMVVYCFDTLQSHFDGDVEPAPRFNVQQQYPLFVTWEIEEHGKTHLRGCIGTLKPTSLCNLRDFTFKSALRDHRFDPIGPQELQRLRCSVSLLLDYQDAESYDDWKIGTHGIIVEFTDSRGNEYSATYLPQVAREHGWTHVEAVTSLMRKAGYCRRVTDAMLKAVRVTRYRASCHKLTYQQYLCVKQEMLVSA</sequence>
<dbReference type="InterPro" id="IPR023473">
    <property type="entry name" value="AMMECR1"/>
</dbReference>
<gene>
    <name evidence="2" type="ORF">HBR001_LOCUS159</name>
</gene>
<dbReference type="Gene3D" id="3.30.700.20">
    <property type="entry name" value="Hypothetical protein ph0010, domain 1"/>
    <property type="match status" value="1"/>
</dbReference>
<name>A0AAV0SYD2_HYABA</name>
<dbReference type="InterPro" id="IPR002733">
    <property type="entry name" value="AMMECR1_domain"/>
</dbReference>
<keyword evidence="3" id="KW-1185">Reference proteome</keyword>
<dbReference type="AlphaFoldDB" id="A0AAV0SYD2"/>